<evidence type="ECO:0000256" key="7">
    <source>
        <dbReference type="SAM" id="Phobius"/>
    </source>
</evidence>
<dbReference type="InterPro" id="IPR050360">
    <property type="entry name" value="MFS_Sugar_Transporters"/>
</dbReference>
<name>A0A8H6QFF7_9EURO</name>
<evidence type="ECO:0000256" key="5">
    <source>
        <dbReference type="ARBA" id="ARBA00022989"/>
    </source>
</evidence>
<dbReference type="PANTHER" id="PTHR48022">
    <property type="entry name" value="PLASTIDIC GLUCOSE TRANSPORTER 4"/>
    <property type="match status" value="1"/>
</dbReference>
<dbReference type="Pfam" id="PF00083">
    <property type="entry name" value="Sugar_tr"/>
    <property type="match status" value="1"/>
</dbReference>
<dbReference type="GO" id="GO:0016020">
    <property type="term" value="C:membrane"/>
    <property type="evidence" value="ECO:0007669"/>
    <property type="project" value="UniProtKB-SubCell"/>
</dbReference>
<feature type="transmembrane region" description="Helical" evidence="7">
    <location>
        <begin position="345"/>
        <end position="366"/>
    </location>
</feature>
<feature type="transmembrane region" description="Helical" evidence="7">
    <location>
        <begin position="440"/>
        <end position="458"/>
    </location>
</feature>
<comment type="caution">
    <text evidence="9">The sequence shown here is derived from an EMBL/GenBank/DDBJ whole genome shotgun (WGS) entry which is preliminary data.</text>
</comment>
<dbReference type="InterPro" id="IPR036259">
    <property type="entry name" value="MFS_trans_sf"/>
</dbReference>
<keyword evidence="6 7" id="KW-0472">Membrane</keyword>
<feature type="domain" description="Major facilitator superfamily (MFS) profile" evidence="8">
    <location>
        <begin position="78"/>
        <end position="493"/>
    </location>
</feature>
<feature type="transmembrane region" description="Helical" evidence="7">
    <location>
        <begin position="372"/>
        <end position="391"/>
    </location>
</feature>
<keyword evidence="4 7" id="KW-0812">Transmembrane</keyword>
<feature type="transmembrane region" description="Helical" evidence="7">
    <location>
        <begin position="403"/>
        <end position="420"/>
    </location>
</feature>
<dbReference type="SUPFAM" id="SSF103473">
    <property type="entry name" value="MFS general substrate transporter"/>
    <property type="match status" value="1"/>
</dbReference>
<evidence type="ECO:0000256" key="6">
    <source>
        <dbReference type="ARBA" id="ARBA00023136"/>
    </source>
</evidence>
<comment type="similarity">
    <text evidence="2">Belongs to the major facilitator superfamily. Sugar transporter (TC 2.A.1.1) family.</text>
</comment>
<proteinExistence type="inferred from homology"/>
<keyword evidence="5 7" id="KW-1133">Transmembrane helix</keyword>
<accession>A0A8H6QFF7</accession>
<feature type="transmembrane region" description="Helical" evidence="7">
    <location>
        <begin position="470"/>
        <end position="489"/>
    </location>
</feature>
<dbReference type="GO" id="GO:0005351">
    <property type="term" value="F:carbohydrate:proton symporter activity"/>
    <property type="evidence" value="ECO:0007669"/>
    <property type="project" value="TreeGrafter"/>
</dbReference>
<dbReference type="EMBL" id="JACBAE010001158">
    <property type="protein sequence ID" value="KAF7171983.1"/>
    <property type="molecule type" value="Genomic_DNA"/>
</dbReference>
<evidence type="ECO:0000256" key="4">
    <source>
        <dbReference type="ARBA" id="ARBA00022692"/>
    </source>
</evidence>
<dbReference type="PANTHER" id="PTHR48022:SF77">
    <property type="entry name" value="MAJOR FACILITATOR SUPERFAMILY (MFS) PROFILE DOMAIN-CONTAINING PROTEIN"/>
    <property type="match status" value="1"/>
</dbReference>
<dbReference type="OrthoDB" id="6612291at2759"/>
<evidence type="ECO:0000256" key="3">
    <source>
        <dbReference type="ARBA" id="ARBA00022448"/>
    </source>
</evidence>
<dbReference type="Proteomes" id="UP000654922">
    <property type="component" value="Unassembled WGS sequence"/>
</dbReference>
<feature type="transmembrane region" description="Helical" evidence="7">
    <location>
        <begin position="128"/>
        <end position="147"/>
    </location>
</feature>
<evidence type="ECO:0000313" key="9">
    <source>
        <dbReference type="EMBL" id="KAF7171983.1"/>
    </source>
</evidence>
<evidence type="ECO:0000256" key="2">
    <source>
        <dbReference type="ARBA" id="ARBA00010992"/>
    </source>
</evidence>
<reference evidence="9" key="1">
    <citation type="submission" date="2020-06" db="EMBL/GenBank/DDBJ databases">
        <title>Draft genome sequences of strains closely related to Aspergillus parafelis and Aspergillus hiratsukae.</title>
        <authorList>
            <person name="Dos Santos R.A.C."/>
            <person name="Rivero-Menendez O."/>
            <person name="Steenwyk J.L."/>
            <person name="Mead M.E."/>
            <person name="Goldman G.H."/>
            <person name="Alastruey-Izquierdo A."/>
            <person name="Rokas A."/>
        </authorList>
    </citation>
    <scope>NUCLEOTIDE SEQUENCE</scope>
    <source>
        <strain evidence="9">CNM-CM5623</strain>
    </source>
</reference>
<feature type="transmembrane region" description="Helical" evidence="7">
    <location>
        <begin position="244"/>
        <end position="267"/>
    </location>
</feature>
<evidence type="ECO:0000256" key="1">
    <source>
        <dbReference type="ARBA" id="ARBA00004141"/>
    </source>
</evidence>
<feature type="transmembrane region" description="Helical" evidence="7">
    <location>
        <begin position="219"/>
        <end position="238"/>
    </location>
</feature>
<gene>
    <name evidence="9" type="ORF">CNMCM5623_004242</name>
</gene>
<comment type="subcellular location">
    <subcellularLocation>
        <location evidence="1">Membrane</location>
        <topology evidence="1">Multi-pass membrane protein</topology>
    </subcellularLocation>
</comment>
<dbReference type="Gene3D" id="1.20.1250.20">
    <property type="entry name" value="MFS general substrate transporter like domains"/>
    <property type="match status" value="1"/>
</dbReference>
<dbReference type="InterPro" id="IPR003663">
    <property type="entry name" value="Sugar/inositol_transpt"/>
</dbReference>
<feature type="transmembrane region" description="Helical" evidence="7">
    <location>
        <begin position="74"/>
        <end position="96"/>
    </location>
</feature>
<dbReference type="InterPro" id="IPR005828">
    <property type="entry name" value="MFS_sugar_transport-like"/>
</dbReference>
<protein>
    <recommendedName>
        <fullName evidence="8">Major facilitator superfamily (MFS) profile domain-containing protein</fullName>
    </recommendedName>
</protein>
<organism evidence="9 10">
    <name type="scientific">Aspergillus felis</name>
    <dbReference type="NCBI Taxonomy" id="1287682"/>
    <lineage>
        <taxon>Eukaryota</taxon>
        <taxon>Fungi</taxon>
        <taxon>Dikarya</taxon>
        <taxon>Ascomycota</taxon>
        <taxon>Pezizomycotina</taxon>
        <taxon>Eurotiomycetes</taxon>
        <taxon>Eurotiomycetidae</taxon>
        <taxon>Eurotiales</taxon>
        <taxon>Aspergillaceae</taxon>
        <taxon>Aspergillus</taxon>
        <taxon>Aspergillus subgen. Fumigati</taxon>
    </lineage>
</organism>
<evidence type="ECO:0000313" key="10">
    <source>
        <dbReference type="Proteomes" id="UP000654922"/>
    </source>
</evidence>
<dbReference type="InterPro" id="IPR020846">
    <property type="entry name" value="MFS_dom"/>
</dbReference>
<dbReference type="AlphaFoldDB" id="A0A8H6QFF7"/>
<keyword evidence="3" id="KW-0813">Transport</keyword>
<dbReference type="PROSITE" id="PS50850">
    <property type="entry name" value="MFS"/>
    <property type="match status" value="1"/>
</dbReference>
<sequence length="538" mass="57982">MGPARREGIDVDAMVRQESKEHVQSWVMLKASSLPTRSRGSPISIQPFSFALLPPAKIASTSESPGSAQGIPGIIWVIVIFGSLSSAGFGFDSAWWSGVMSSSQFVRTFGSFDTVQQNWSLTSNQQSLGTGLGYAGVILGLLCGSPLNERLGRKKSLWIQSFIVAVGVTIESTCQTSYAQFIIGKAVVYFGGGIATNVIPAYQGECAPRALRGLMAGTYNAFLMVGGFTAALIVYLCQHIPSDWAWRGVVVAQITIPAIGWLSLPFLPESQNWLISRGRLDEAAATLRRLHGPDFPAETEGSAAADASWAACATDPVNRRRAIICVGAQILQQAQGISFVANYQAVFLQQIGFKEVLLLSVVVYIIGMRSVLLYAAGLLGVCMLVIGGLTAHGGAGMSYAMQVAMVVMLMLWFFCFQITWGPSPWVLAAEVPPAQVREKMVALTGFAGYGTGLVVVFVNPFTQEAIGGRVAFIYGSLSVLAALFVWFVVPELRQRSLEEIDEMFQERLPTRAFALYVCRVPDEVALEQKAAIECVDDA</sequence>
<dbReference type="PRINTS" id="PR00171">
    <property type="entry name" value="SUGRTRNSPORT"/>
</dbReference>
<evidence type="ECO:0000259" key="8">
    <source>
        <dbReference type="PROSITE" id="PS50850"/>
    </source>
</evidence>